<evidence type="ECO:0000256" key="1">
    <source>
        <dbReference type="ARBA" id="ARBA00009407"/>
    </source>
</evidence>
<evidence type="ECO:0000256" key="2">
    <source>
        <dbReference type="SAM" id="MobiDB-lite"/>
    </source>
</evidence>
<name>A0A507BV30_9FUNG</name>
<feature type="region of interest" description="Disordered" evidence="2">
    <location>
        <begin position="418"/>
        <end position="470"/>
    </location>
</feature>
<evidence type="ECO:0000259" key="3">
    <source>
        <dbReference type="Pfam" id="PF16978"/>
    </source>
</evidence>
<feature type="compositionally biased region" description="Low complexity" evidence="2">
    <location>
        <begin position="420"/>
        <end position="436"/>
    </location>
</feature>
<dbReference type="GO" id="GO:0005546">
    <property type="term" value="F:phosphatidylinositol-4,5-bisphosphate binding"/>
    <property type="evidence" value="ECO:0007669"/>
    <property type="project" value="TreeGrafter"/>
</dbReference>
<feature type="compositionally biased region" description="Polar residues" evidence="2">
    <location>
        <begin position="443"/>
        <end position="457"/>
    </location>
</feature>
<evidence type="ECO:0000259" key="5">
    <source>
        <dbReference type="Pfam" id="PF23164"/>
    </source>
</evidence>
<dbReference type="EMBL" id="QEAO01000050">
    <property type="protein sequence ID" value="TPX31118.1"/>
    <property type="molecule type" value="Genomic_DNA"/>
</dbReference>
<feature type="region of interest" description="Disordered" evidence="2">
    <location>
        <begin position="494"/>
        <end position="519"/>
    </location>
</feature>
<feature type="region of interest" description="Disordered" evidence="2">
    <location>
        <begin position="210"/>
        <end position="331"/>
    </location>
</feature>
<evidence type="ECO:0000313" key="6">
    <source>
        <dbReference type="EMBL" id="TPX31118.1"/>
    </source>
</evidence>
<evidence type="ECO:0000313" key="7">
    <source>
        <dbReference type="Proteomes" id="UP000319731"/>
    </source>
</evidence>
<dbReference type="RefSeq" id="XP_031022624.1">
    <property type="nucleotide sequence ID" value="XM_031171376.1"/>
</dbReference>
<evidence type="ECO:0000259" key="4">
    <source>
        <dbReference type="Pfam" id="PF16979"/>
    </source>
</evidence>
<evidence type="ECO:0008006" key="8">
    <source>
        <dbReference type="Google" id="ProtNLM"/>
    </source>
</evidence>
<feature type="region of interest" description="Disordered" evidence="2">
    <location>
        <begin position="85"/>
        <end position="167"/>
    </location>
</feature>
<feature type="compositionally biased region" description="Polar residues" evidence="2">
    <location>
        <begin position="301"/>
        <end position="319"/>
    </location>
</feature>
<dbReference type="GO" id="GO:0005886">
    <property type="term" value="C:plasma membrane"/>
    <property type="evidence" value="ECO:0007669"/>
    <property type="project" value="TreeGrafter"/>
</dbReference>
<dbReference type="Pfam" id="PF23164">
    <property type="entry name" value="UBL_AVO1"/>
    <property type="match status" value="1"/>
</dbReference>
<dbReference type="GO" id="GO:0005737">
    <property type="term" value="C:cytoplasm"/>
    <property type="evidence" value="ECO:0007669"/>
    <property type="project" value="TreeGrafter"/>
</dbReference>
<keyword evidence="7" id="KW-1185">Reference proteome</keyword>
<feature type="compositionally biased region" description="Acidic residues" evidence="2">
    <location>
        <begin position="263"/>
        <end position="274"/>
    </location>
</feature>
<feature type="domain" description="AVO1/Sin1 ubiquitin-like" evidence="5">
    <location>
        <begin position="708"/>
        <end position="776"/>
    </location>
</feature>
<gene>
    <name evidence="6" type="ORF">SmJEL517_g05450</name>
</gene>
<dbReference type="PANTHER" id="PTHR13335">
    <property type="entry name" value="TARGET OF RAPAMYCIN COMPLEX 2 SUBUNIT MAPKAP1"/>
    <property type="match status" value="1"/>
</dbReference>
<feature type="domain" description="CRIM" evidence="3">
    <location>
        <begin position="543"/>
        <end position="675"/>
    </location>
</feature>
<dbReference type="InterPro" id="IPR031567">
    <property type="entry name" value="CRIM_dom"/>
</dbReference>
<dbReference type="Gene3D" id="3.10.20.90">
    <property type="entry name" value="Phosphatidylinositol 3-kinase Catalytic Subunit, Chain A, domain 1"/>
    <property type="match status" value="1"/>
</dbReference>
<dbReference type="AlphaFoldDB" id="A0A507BV30"/>
<dbReference type="PANTHER" id="PTHR13335:SF1">
    <property type="entry name" value="TARGET OF RAPAMYCIN COMPLEX 2 SUBUNIT MAPKAP1"/>
    <property type="match status" value="1"/>
</dbReference>
<feature type="compositionally biased region" description="Basic and acidic residues" evidence="2">
    <location>
        <begin position="228"/>
        <end position="237"/>
    </location>
</feature>
<dbReference type="InterPro" id="IPR008828">
    <property type="entry name" value="Sin1/Avo1"/>
</dbReference>
<dbReference type="Pfam" id="PF16978">
    <property type="entry name" value="CRIM"/>
    <property type="match status" value="1"/>
</dbReference>
<proteinExistence type="inferred from homology"/>
<organism evidence="6 7">
    <name type="scientific">Synchytrium microbalum</name>
    <dbReference type="NCBI Taxonomy" id="1806994"/>
    <lineage>
        <taxon>Eukaryota</taxon>
        <taxon>Fungi</taxon>
        <taxon>Fungi incertae sedis</taxon>
        <taxon>Chytridiomycota</taxon>
        <taxon>Chytridiomycota incertae sedis</taxon>
        <taxon>Chytridiomycetes</taxon>
        <taxon>Synchytriales</taxon>
        <taxon>Synchytriaceae</taxon>
        <taxon>Synchytrium</taxon>
    </lineage>
</organism>
<protein>
    <recommendedName>
        <fullName evidence="8">Stress-activated map kinase-interacting protein 1</fullName>
    </recommendedName>
</protein>
<sequence length="935" mass="102928">MSLITDAEYLIYRMRTTLLSVPDPLTERVITLPTESDNDYILAEQPNNNMEYRSKFIEENLLQQPATINAAAGPGRIRVRTGITRKSNSPRGLRQSGLNIKESTNDARKSVMSTTDTIAAKRASNITTRGIMSPQSAKGIKSPESAKTPDTNRPESAVGNSADPGPRNVEAALAQAEIRRQVQLQALKEQLAAEECKVEALTMEIAAAAPEVAPETETKENTIPLVTVDERRRRESESSSIAQQTSIQERQPGENGEPPLVVEEVEDDDDDDNEVFLKPPADAIDDKSDHSADVEDDKPSDSQQPTISATGASARQSIAASGPREMAYSISKDSDVSDEYLNDHDDVAPEVLNLSMRDLGGNETSSGLPEPESVIKVEGDSIESTPVPDTGGVTESTDTLTTQSVAQALNTVVPTAPVIQQQQSRRPSQQPLQQQQADAARASNVSRSSQQHPSPTVSRHPSKSSSQYSSASKLFQTNLFAKRELLTRSESRLAAENTAATTSSHPTLPRSESGKPASIVTSMRGSASQLLDSLRHLGTRPVSALTALINERANTNNPFADEYSCFSGKADPDSVRIKIYIPFREHHPRPLMIKVKRDATVEDVIGYILYEYINQSITPPLPEKGCDVIMWCLRIVEDDGSIDDDFPALERSRKIHKFAFDQFALCEASAEQVAAERTRRVAAIKSASISSTAQSTPTSATSASSASQILYIRVHLYSTIEVKQTTTLQLPGTTVLSEVFEQVCKKRKYEPKDYVLKMVDTKTDVPLDKTLTDLKTTEFCILKRDRGGAGDIFLRPPDEVNTGDNQPQFMISDEYTSMYKQYTVMHKHFMGRQERTLTIDGEYIHVLAPENRTLFESAKTNSHHISTVVSCKSKSNSANFKLLVQRVDRDYKSYDLEALSANEAYEICQRITWMSKMVKKDLGATVSTSSLNLAK</sequence>
<reference evidence="6 7" key="1">
    <citation type="journal article" date="2019" name="Sci. Rep.">
        <title>Comparative genomics of chytrid fungi reveal insights into the obligate biotrophic and pathogenic lifestyle of Synchytrium endobioticum.</title>
        <authorList>
            <person name="van de Vossenberg B.T.L.H."/>
            <person name="Warris S."/>
            <person name="Nguyen H.D.T."/>
            <person name="van Gent-Pelzer M.P.E."/>
            <person name="Joly D.L."/>
            <person name="van de Geest H.C."/>
            <person name="Bonants P.J.M."/>
            <person name="Smith D.S."/>
            <person name="Levesque C.A."/>
            <person name="van der Lee T.A.J."/>
        </authorList>
    </citation>
    <scope>NUCLEOTIDE SEQUENCE [LARGE SCALE GENOMIC DNA]</scope>
    <source>
        <strain evidence="6 7">JEL517</strain>
    </source>
</reference>
<dbReference type="InterPro" id="IPR056385">
    <property type="entry name" value="UBL_AVO1/Sin1"/>
</dbReference>
<feature type="compositionally biased region" description="Polar residues" evidence="2">
    <location>
        <begin position="124"/>
        <end position="136"/>
    </location>
</feature>
<dbReference type="InterPro" id="IPR031313">
    <property type="entry name" value="Sin1_PH_dom"/>
</dbReference>
<dbReference type="GeneID" id="42006673"/>
<dbReference type="InterPro" id="IPR011993">
    <property type="entry name" value="PH-like_dom_sf"/>
</dbReference>
<feature type="compositionally biased region" description="Polar residues" evidence="2">
    <location>
        <begin position="85"/>
        <end position="102"/>
    </location>
</feature>
<feature type="region of interest" description="Disordered" evidence="2">
    <location>
        <begin position="357"/>
        <end position="400"/>
    </location>
</feature>
<dbReference type="Pfam" id="PF16979">
    <property type="entry name" value="SIN1_PH"/>
    <property type="match status" value="1"/>
</dbReference>
<accession>A0A507BV30</accession>
<dbReference type="Proteomes" id="UP000319731">
    <property type="component" value="Unassembled WGS sequence"/>
</dbReference>
<feature type="compositionally biased region" description="Basic and acidic residues" evidence="2">
    <location>
        <begin position="284"/>
        <end position="300"/>
    </location>
</feature>
<feature type="domain" description="SIN1-type PH" evidence="4">
    <location>
        <begin position="818"/>
        <end position="912"/>
    </location>
</feature>
<dbReference type="GO" id="GO:0038203">
    <property type="term" value="P:TORC2 signaling"/>
    <property type="evidence" value="ECO:0007669"/>
    <property type="project" value="TreeGrafter"/>
</dbReference>
<dbReference type="OrthoDB" id="241990at2759"/>
<dbReference type="Gene3D" id="2.30.29.30">
    <property type="entry name" value="Pleckstrin-homology domain (PH domain)/Phosphotyrosine-binding domain (PTB)"/>
    <property type="match status" value="1"/>
</dbReference>
<comment type="caution">
    <text evidence="6">The sequence shown here is derived from an EMBL/GenBank/DDBJ whole genome shotgun (WGS) entry which is preliminary data.</text>
</comment>
<dbReference type="GO" id="GO:0031932">
    <property type="term" value="C:TORC2 complex"/>
    <property type="evidence" value="ECO:0007669"/>
    <property type="project" value="InterPro"/>
</dbReference>
<dbReference type="STRING" id="1806994.A0A507BV30"/>
<comment type="similarity">
    <text evidence="1">Belongs to the SIN1 family.</text>
</comment>